<dbReference type="SMART" id="SM00342">
    <property type="entry name" value="HTH_ARAC"/>
    <property type="match status" value="1"/>
</dbReference>
<evidence type="ECO:0000259" key="5">
    <source>
        <dbReference type="PROSITE" id="PS01124"/>
    </source>
</evidence>
<dbReference type="InterPro" id="IPR009057">
    <property type="entry name" value="Homeodomain-like_sf"/>
</dbReference>
<reference evidence="8" key="2">
    <citation type="submission" date="2016-11" db="EMBL/GenBank/DDBJ databases">
        <authorList>
            <person name="Varghese N."/>
            <person name="Submissions S."/>
        </authorList>
    </citation>
    <scope>NUCLEOTIDE SEQUENCE [LARGE SCALE GENOMIC DNA]</scope>
    <source>
        <strain evidence="8">DSM 27989</strain>
    </source>
</reference>
<evidence type="ECO:0000256" key="3">
    <source>
        <dbReference type="ARBA" id="ARBA00023163"/>
    </source>
</evidence>
<gene>
    <name evidence="6" type="ORF">GCM10010984_19880</name>
    <name evidence="7" type="ORF">SAMN05443634_103111</name>
</gene>
<protein>
    <submittedName>
        <fullName evidence="7">Transcriptional regulator, AraC family</fullName>
    </submittedName>
</protein>
<evidence type="ECO:0000313" key="6">
    <source>
        <dbReference type="EMBL" id="GGF02370.1"/>
    </source>
</evidence>
<feature type="transmembrane region" description="Helical" evidence="4">
    <location>
        <begin position="66"/>
        <end position="85"/>
    </location>
</feature>
<dbReference type="InterPro" id="IPR018062">
    <property type="entry name" value="HTH_AraC-typ_CS"/>
</dbReference>
<dbReference type="EMBL" id="FRBH01000003">
    <property type="protein sequence ID" value="SHK74121.1"/>
    <property type="molecule type" value="Genomic_DNA"/>
</dbReference>
<dbReference type="GO" id="GO:0043565">
    <property type="term" value="F:sequence-specific DNA binding"/>
    <property type="evidence" value="ECO:0007669"/>
    <property type="project" value="InterPro"/>
</dbReference>
<keyword evidence="1" id="KW-0805">Transcription regulation</keyword>
<feature type="domain" description="HTH araC/xylS-type" evidence="5">
    <location>
        <begin position="239"/>
        <end position="340"/>
    </location>
</feature>
<dbReference type="SUPFAM" id="SSF46689">
    <property type="entry name" value="Homeodomain-like"/>
    <property type="match status" value="1"/>
</dbReference>
<dbReference type="InterPro" id="IPR018060">
    <property type="entry name" value="HTH_AraC"/>
</dbReference>
<keyword evidence="4" id="KW-0472">Membrane</keyword>
<feature type="transmembrane region" description="Helical" evidence="4">
    <location>
        <begin position="189"/>
        <end position="209"/>
    </location>
</feature>
<dbReference type="OrthoDB" id="6283866at2"/>
<keyword evidence="3" id="KW-0804">Transcription</keyword>
<dbReference type="PANTHER" id="PTHR43280:SF29">
    <property type="entry name" value="ARAC-FAMILY TRANSCRIPTIONAL REGULATOR"/>
    <property type="match status" value="1"/>
</dbReference>
<evidence type="ECO:0000256" key="1">
    <source>
        <dbReference type="ARBA" id="ARBA00023015"/>
    </source>
</evidence>
<reference evidence="9" key="4">
    <citation type="journal article" date="2019" name="Int. J. Syst. Evol. Microbiol.">
        <title>The Global Catalogue of Microorganisms (GCM) 10K type strain sequencing project: providing services to taxonomists for standard genome sequencing and annotation.</title>
        <authorList>
            <consortium name="The Broad Institute Genomics Platform"/>
            <consortium name="The Broad Institute Genome Sequencing Center for Infectious Disease"/>
            <person name="Wu L."/>
            <person name="Ma J."/>
        </authorList>
    </citation>
    <scope>NUCLEOTIDE SEQUENCE [LARGE SCALE GENOMIC DNA]</scope>
    <source>
        <strain evidence="9">CGMCC 1.12707</strain>
    </source>
</reference>
<evidence type="ECO:0000313" key="8">
    <source>
        <dbReference type="Proteomes" id="UP000184120"/>
    </source>
</evidence>
<feature type="transmembrane region" description="Helical" evidence="4">
    <location>
        <begin position="165"/>
        <end position="183"/>
    </location>
</feature>
<evidence type="ECO:0000256" key="4">
    <source>
        <dbReference type="SAM" id="Phobius"/>
    </source>
</evidence>
<dbReference type="AlphaFoldDB" id="A0A1M6UYC1"/>
<dbReference type="Proteomes" id="UP000650994">
    <property type="component" value="Unassembled WGS sequence"/>
</dbReference>
<dbReference type="PROSITE" id="PS00041">
    <property type="entry name" value="HTH_ARAC_FAMILY_1"/>
    <property type="match status" value="1"/>
</dbReference>
<dbReference type="PANTHER" id="PTHR43280">
    <property type="entry name" value="ARAC-FAMILY TRANSCRIPTIONAL REGULATOR"/>
    <property type="match status" value="1"/>
</dbReference>
<dbReference type="Pfam" id="PF12833">
    <property type="entry name" value="HTH_18"/>
    <property type="match status" value="1"/>
</dbReference>
<reference evidence="6" key="5">
    <citation type="submission" date="2024-05" db="EMBL/GenBank/DDBJ databases">
        <authorList>
            <person name="Sun Q."/>
            <person name="Zhou Y."/>
        </authorList>
    </citation>
    <scope>NUCLEOTIDE SEQUENCE</scope>
    <source>
        <strain evidence="6">CGMCC 1.12707</strain>
    </source>
</reference>
<dbReference type="EMBL" id="BMFL01000012">
    <property type="protein sequence ID" value="GGF02370.1"/>
    <property type="molecule type" value="Genomic_DNA"/>
</dbReference>
<keyword evidence="2" id="KW-0238">DNA-binding</keyword>
<organism evidence="7 8">
    <name type="scientific">Chishuiella changwenlii</name>
    <dbReference type="NCBI Taxonomy" id="1434701"/>
    <lineage>
        <taxon>Bacteria</taxon>
        <taxon>Pseudomonadati</taxon>
        <taxon>Bacteroidota</taxon>
        <taxon>Flavobacteriia</taxon>
        <taxon>Flavobacteriales</taxon>
        <taxon>Weeksellaceae</taxon>
        <taxon>Chishuiella</taxon>
    </lineage>
</organism>
<sequence length="343" mass="40129">MNEPNQLLFFFSALGAFNGFLLSIYFAINTKKKEFANYFLALLLLVISIRIIKSVFFYFNPQLSNIFIQIGLSACILIGPFLFLYLKSFSKEEKSNWVIHTIPFIVGITIIGIFYPYMEHRKVWSNWIVTGIYFQWLVYSLVAIKYLKPIFKKIKQKEKLKNLEVWLLSIYLGVFVIWIAYKIGSYGSYIVGALSFSFVFYLILLLVIFRNNRETTFFQEKEKYKNKEIDKEMLALMHQKLAIIVEKELFLDHNFTLEVAAKELKVTKHLLSQYINDNLGKSFSSLIKEYRIEKAKQLLQTESNYTIEGLGYDSGFSSKSTFFTAFKNITGFTPAEYQKLHSK</sequence>
<keyword evidence="4" id="KW-0812">Transmembrane</keyword>
<dbReference type="Proteomes" id="UP000184120">
    <property type="component" value="Unassembled WGS sequence"/>
</dbReference>
<dbReference type="GO" id="GO:0003700">
    <property type="term" value="F:DNA-binding transcription factor activity"/>
    <property type="evidence" value="ECO:0007669"/>
    <property type="project" value="InterPro"/>
</dbReference>
<name>A0A1M6UYC1_9FLAO</name>
<accession>A0A1M6UYC1</accession>
<dbReference type="PROSITE" id="PS01124">
    <property type="entry name" value="HTH_ARAC_FAMILY_2"/>
    <property type="match status" value="1"/>
</dbReference>
<reference evidence="6" key="1">
    <citation type="journal article" date="2014" name="Int. J. Syst. Evol. Microbiol.">
        <title>Complete genome of a new Firmicutes species belonging to the dominant human colonic microbiota ('Ruminococcus bicirculans') reveals two chromosomes and a selective capacity to utilize plant glucans.</title>
        <authorList>
            <consortium name="NISC Comparative Sequencing Program"/>
            <person name="Wegmann U."/>
            <person name="Louis P."/>
            <person name="Goesmann A."/>
            <person name="Henrissat B."/>
            <person name="Duncan S.H."/>
            <person name="Flint H.J."/>
        </authorList>
    </citation>
    <scope>NUCLEOTIDE SEQUENCE</scope>
    <source>
        <strain evidence="6">CGMCC 1.12707</strain>
    </source>
</reference>
<feature type="transmembrane region" description="Helical" evidence="4">
    <location>
        <begin position="124"/>
        <end position="144"/>
    </location>
</feature>
<feature type="transmembrane region" description="Helical" evidence="4">
    <location>
        <begin position="35"/>
        <end position="60"/>
    </location>
</feature>
<feature type="transmembrane region" description="Helical" evidence="4">
    <location>
        <begin position="6"/>
        <end position="28"/>
    </location>
</feature>
<evidence type="ECO:0000313" key="7">
    <source>
        <dbReference type="EMBL" id="SHK74121.1"/>
    </source>
</evidence>
<dbReference type="STRING" id="1434701.SAMN05443634_103111"/>
<proteinExistence type="predicted"/>
<evidence type="ECO:0000313" key="9">
    <source>
        <dbReference type="Proteomes" id="UP000650994"/>
    </source>
</evidence>
<reference evidence="7" key="3">
    <citation type="submission" date="2016-11" db="EMBL/GenBank/DDBJ databases">
        <authorList>
            <person name="Jaros S."/>
            <person name="Januszkiewicz K."/>
            <person name="Wedrychowicz H."/>
        </authorList>
    </citation>
    <scope>NUCLEOTIDE SEQUENCE [LARGE SCALE GENOMIC DNA]</scope>
    <source>
        <strain evidence="7">DSM 27989</strain>
    </source>
</reference>
<dbReference type="Gene3D" id="1.10.10.60">
    <property type="entry name" value="Homeodomain-like"/>
    <property type="match status" value="2"/>
</dbReference>
<keyword evidence="9" id="KW-1185">Reference proteome</keyword>
<evidence type="ECO:0000256" key="2">
    <source>
        <dbReference type="ARBA" id="ARBA00023125"/>
    </source>
</evidence>
<keyword evidence="4" id="KW-1133">Transmembrane helix</keyword>
<dbReference type="RefSeq" id="WP_072930026.1">
    <property type="nucleotide sequence ID" value="NZ_BMFL01000012.1"/>
</dbReference>
<feature type="transmembrane region" description="Helical" evidence="4">
    <location>
        <begin position="97"/>
        <end position="118"/>
    </location>
</feature>